<dbReference type="SMART" id="SM00869">
    <property type="entry name" value="Autotransporter"/>
    <property type="match status" value="1"/>
</dbReference>
<evidence type="ECO:0008006" key="7">
    <source>
        <dbReference type="Google" id="ProtNLM"/>
    </source>
</evidence>
<dbReference type="InterPro" id="IPR001254">
    <property type="entry name" value="Trypsin_dom"/>
</dbReference>
<dbReference type="PROSITE" id="PS00135">
    <property type="entry name" value="TRYPSIN_SER"/>
    <property type="match status" value="1"/>
</dbReference>
<dbReference type="SMART" id="SM00020">
    <property type="entry name" value="Tryp_SPc"/>
    <property type="match status" value="1"/>
</dbReference>
<evidence type="ECO:0000256" key="1">
    <source>
        <dbReference type="ARBA" id="ARBA00023157"/>
    </source>
</evidence>
<protein>
    <recommendedName>
        <fullName evidence="7">Autotransporter domain-containing protein</fullName>
    </recommendedName>
</protein>
<dbReference type="InterPro" id="IPR033116">
    <property type="entry name" value="TRYPSIN_SER"/>
</dbReference>
<dbReference type="PROSITE" id="PS50240">
    <property type="entry name" value="TRYPSIN_DOM"/>
    <property type="match status" value="1"/>
</dbReference>
<feature type="chain" id="PRO_5014778360" description="Autotransporter domain-containing protein" evidence="2">
    <location>
        <begin position="34"/>
        <end position="1076"/>
    </location>
</feature>
<proteinExistence type="predicted"/>
<dbReference type="InterPro" id="IPR036709">
    <property type="entry name" value="Autotransporte_beta_dom_sf"/>
</dbReference>
<dbReference type="InterPro" id="IPR005546">
    <property type="entry name" value="Autotransporte_beta"/>
</dbReference>
<dbReference type="Pfam" id="PF00089">
    <property type="entry name" value="Trypsin"/>
    <property type="match status" value="1"/>
</dbReference>
<dbReference type="PROSITE" id="PS51208">
    <property type="entry name" value="AUTOTRANSPORTER"/>
    <property type="match status" value="1"/>
</dbReference>
<evidence type="ECO:0000313" key="5">
    <source>
        <dbReference type="EMBL" id="ATY33290.1"/>
    </source>
</evidence>
<reference evidence="5 6" key="1">
    <citation type="submission" date="2017-11" db="EMBL/GenBank/DDBJ databases">
        <title>Complete genome sequence of Sphingomonas sp. Strain Cra20, a psychrotolerant potential plant growth promoting rhizobacteria.</title>
        <authorList>
            <person name="Luo Y."/>
        </authorList>
    </citation>
    <scope>NUCLEOTIDE SEQUENCE [LARGE SCALE GENOMIC DNA]</scope>
    <source>
        <strain evidence="5 6">Cra20</strain>
    </source>
</reference>
<dbReference type="InterPro" id="IPR001314">
    <property type="entry name" value="Peptidase_S1A"/>
</dbReference>
<evidence type="ECO:0000259" key="4">
    <source>
        <dbReference type="PROSITE" id="PS51208"/>
    </source>
</evidence>
<dbReference type="GO" id="GO:0004252">
    <property type="term" value="F:serine-type endopeptidase activity"/>
    <property type="evidence" value="ECO:0007669"/>
    <property type="project" value="InterPro"/>
</dbReference>
<dbReference type="AlphaFoldDB" id="A0A2K8MHC9"/>
<feature type="domain" description="Peptidase S1" evidence="3">
    <location>
        <begin position="69"/>
        <end position="379"/>
    </location>
</feature>
<dbReference type="InterPro" id="IPR043504">
    <property type="entry name" value="Peptidase_S1_PA_chymotrypsin"/>
</dbReference>
<dbReference type="InterPro" id="IPR009003">
    <property type="entry name" value="Peptidase_S1_PA"/>
</dbReference>
<accession>A0A2K8MHC9</accession>
<dbReference type="SUPFAM" id="SSF103515">
    <property type="entry name" value="Autotransporter"/>
    <property type="match status" value="1"/>
</dbReference>
<dbReference type="Proteomes" id="UP000229081">
    <property type="component" value="Chromosome"/>
</dbReference>
<keyword evidence="6" id="KW-1185">Reference proteome</keyword>
<gene>
    <name evidence="5" type="ORF">CVN68_16065</name>
</gene>
<keyword evidence="2" id="KW-0732">Signal</keyword>
<dbReference type="PRINTS" id="PR00722">
    <property type="entry name" value="CHYMOTRYPSIN"/>
</dbReference>
<dbReference type="Gene3D" id="2.40.128.130">
    <property type="entry name" value="Autotransporter beta-domain"/>
    <property type="match status" value="1"/>
</dbReference>
<evidence type="ECO:0000313" key="6">
    <source>
        <dbReference type="Proteomes" id="UP000229081"/>
    </source>
</evidence>
<dbReference type="Pfam" id="PF03797">
    <property type="entry name" value="Autotransporter"/>
    <property type="match status" value="1"/>
</dbReference>
<sequence length="1076" mass="111877">MTMASTPARTALRRVLQGTAALGAITLATQAYAQDGRPTGVENTPGIVIRNDLNPNTLPPTGVLDPVDITGVGQVTVDAGGGSVGLCTGTLINPRTVIFAAHCVNDAAANSYGKASGGTGISVGFKMNNLPAIQQWLGAGNYATNTTNALYNVEQVWYDPRSTTPSANSFLEGDVALATLDAPATGIPTWTMLFSPLTEETHAVITGYGSRGTSATGATGIDFRRRVAENMVSVLGSLDDRDDWLFGPAPASNPQSLYMLDFDSPAGQAAYNPAAGRYDFDVFDGGALPREGTTAGGDSGGPLIADQAFNKPVVIGVLSGGSRFFAGQPFSTYGTHSFYQPLFLFWDAIVANNSYVYASAKAGAADWDDANHWIQDMDPNYAITVNGQLVNSLPDTPALGVSGSTVKFGSVCFLDDCTDLADDPEATPFPTGSGTPIYIVGGPGTTNFVPNNVVANPTTGVKARYYDVALSAAGLTSLGTNRTIDRLTVSGSHLFDVRNTGQLNVLTDFTQWSGWSNIDGLLRSREALIATGTLTGTGTIDPTYLTVGAATVSPGGPVAGTFTVKGDLILSSGATLAIDLGQSLWDRLVVQGDTLNTGIAALGGTVAFTRGLMSTTPRDGQSFVFLTATGGVNGTFANVTSSSLGLLQPQVTYATNSVTVTLQAGSMAAFLGRNSGVAGTFASALDSLRGKHYNSLYNLFGSVDLMAPDQMASTLRGLNPAIMGESRALQERQSMVMLSAVTDRLSMLGTGQMAGKLSIVGTPDALAGLTSIDRGETAARSSTVRSLLPGTTSIGNLPEKVSGFISGGFTNGSSGYGVRGQTNGQQSWYVGMGLEMEVADYTTFGTAVGFSEGTSRPGVDSDEADTRVSQIAVYGSHRLGGGAYLAGLGMAEQTRTGLRREASTGDLAYRLAGSANISRYAARAEAGVNVVVGQKLTVTPRVSFGYSAFAYTPFREGGGELALQVDRMSASTFDGRAGVQFAGSAKMGSWTFVPQMTADYVRTLAGDRGSMLVRFAAAPDAAMLLPLMNGDVAYGEVRGGFRLVNGPVEFGAGLESRIGRALYRDDRAVVDARFRF</sequence>
<dbReference type="GO" id="GO:0006508">
    <property type="term" value="P:proteolysis"/>
    <property type="evidence" value="ECO:0007669"/>
    <property type="project" value="InterPro"/>
</dbReference>
<dbReference type="EMBL" id="CP024923">
    <property type="protein sequence ID" value="ATY33290.1"/>
    <property type="molecule type" value="Genomic_DNA"/>
</dbReference>
<dbReference type="Gene3D" id="2.40.10.10">
    <property type="entry name" value="Trypsin-like serine proteases"/>
    <property type="match status" value="1"/>
</dbReference>
<dbReference type="KEGG" id="sphc:CVN68_16065"/>
<feature type="signal peptide" evidence="2">
    <location>
        <begin position="1"/>
        <end position="33"/>
    </location>
</feature>
<evidence type="ECO:0000259" key="3">
    <source>
        <dbReference type="PROSITE" id="PS50240"/>
    </source>
</evidence>
<organism evidence="5 6">
    <name type="scientific">Sphingomonas psychrotolerans</name>
    <dbReference type="NCBI Taxonomy" id="1327635"/>
    <lineage>
        <taxon>Bacteria</taxon>
        <taxon>Pseudomonadati</taxon>
        <taxon>Pseudomonadota</taxon>
        <taxon>Alphaproteobacteria</taxon>
        <taxon>Sphingomonadales</taxon>
        <taxon>Sphingomonadaceae</taxon>
        <taxon>Sphingomonas</taxon>
    </lineage>
</organism>
<dbReference type="SUPFAM" id="SSF50494">
    <property type="entry name" value="Trypsin-like serine proteases"/>
    <property type="match status" value="1"/>
</dbReference>
<keyword evidence="1" id="KW-1015">Disulfide bond</keyword>
<name>A0A2K8MHC9_9SPHN</name>
<feature type="domain" description="Autotransporter" evidence="4">
    <location>
        <begin position="794"/>
        <end position="1076"/>
    </location>
</feature>
<evidence type="ECO:0000256" key="2">
    <source>
        <dbReference type="SAM" id="SignalP"/>
    </source>
</evidence>